<evidence type="ECO:0000256" key="8">
    <source>
        <dbReference type="ARBA" id="ARBA00032524"/>
    </source>
</evidence>
<dbReference type="InterPro" id="IPR036643">
    <property type="entry name" value="RNApol_insert_sf"/>
</dbReference>
<dbReference type="Gene3D" id="3.30.1360.10">
    <property type="entry name" value="RNA polymerase, RBP11-like subunit"/>
    <property type="match status" value="1"/>
</dbReference>
<comment type="similarity">
    <text evidence="1 11">Belongs to the RNA polymerase alpha chain family.</text>
</comment>
<organism evidence="14 15">
    <name type="scientific">Candidatus Campbellbacteria bacterium RIFCSPHIGHO2_01_FULL_34_10</name>
    <dbReference type="NCBI Taxonomy" id="1797577"/>
    <lineage>
        <taxon>Bacteria</taxon>
        <taxon>Candidatus Campbelliibacteriota</taxon>
    </lineage>
</organism>
<dbReference type="Pfam" id="PF03118">
    <property type="entry name" value="RNA_pol_A_CTD"/>
    <property type="match status" value="1"/>
</dbReference>
<comment type="domain">
    <text evidence="11">The N-terminal domain is essential for RNAP assembly and basal transcription, whereas the C-terminal domain is involved in interaction with transcriptional regulators and with upstream promoter elements.</text>
</comment>
<evidence type="ECO:0000256" key="7">
    <source>
        <dbReference type="ARBA" id="ARBA00023163"/>
    </source>
</evidence>
<evidence type="ECO:0000256" key="10">
    <source>
        <dbReference type="ARBA" id="ARBA00048552"/>
    </source>
</evidence>
<feature type="domain" description="DNA-directed RNA polymerase RpoA/D/Rpb3-type" evidence="13">
    <location>
        <begin position="16"/>
        <end position="224"/>
    </location>
</feature>
<comment type="function">
    <text evidence="11">DNA-dependent RNA polymerase catalyzes the transcription of DNA into RNA using the four ribonucleoside triphosphates as substrates.</text>
</comment>
<dbReference type="GO" id="GO:0005737">
    <property type="term" value="C:cytoplasm"/>
    <property type="evidence" value="ECO:0007669"/>
    <property type="project" value="UniProtKB-ARBA"/>
</dbReference>
<comment type="catalytic activity">
    <reaction evidence="10 11">
        <text>RNA(n) + a ribonucleoside 5'-triphosphate = RNA(n+1) + diphosphate</text>
        <dbReference type="Rhea" id="RHEA:21248"/>
        <dbReference type="Rhea" id="RHEA-COMP:14527"/>
        <dbReference type="Rhea" id="RHEA-COMP:17342"/>
        <dbReference type="ChEBI" id="CHEBI:33019"/>
        <dbReference type="ChEBI" id="CHEBI:61557"/>
        <dbReference type="ChEBI" id="CHEBI:140395"/>
        <dbReference type="EC" id="2.7.7.6"/>
    </reaction>
</comment>
<dbReference type="GO" id="GO:0003677">
    <property type="term" value="F:DNA binding"/>
    <property type="evidence" value="ECO:0007669"/>
    <property type="project" value="UniProtKB-UniRule"/>
</dbReference>
<dbReference type="Pfam" id="PF01193">
    <property type="entry name" value="RNA_pol_L"/>
    <property type="match status" value="1"/>
</dbReference>
<feature type="region of interest" description="Alpha N-terminal domain (alpha-NTD)" evidence="11">
    <location>
        <begin position="1"/>
        <end position="232"/>
    </location>
</feature>
<dbReference type="InterPro" id="IPR011773">
    <property type="entry name" value="DNA-dir_RpoA"/>
</dbReference>
<protein>
    <recommendedName>
        <fullName evidence="3 11">DNA-directed RNA polymerase subunit alpha</fullName>
        <shortName evidence="11">RNAP subunit alpha</shortName>
        <ecNumber evidence="2 11">2.7.7.6</ecNumber>
    </recommendedName>
    <alternativeName>
        <fullName evidence="9 11">RNA polymerase subunit alpha</fullName>
    </alternativeName>
    <alternativeName>
        <fullName evidence="8 11">Transcriptase subunit alpha</fullName>
    </alternativeName>
</protein>
<evidence type="ECO:0000256" key="3">
    <source>
        <dbReference type="ARBA" id="ARBA00015972"/>
    </source>
</evidence>
<comment type="caution">
    <text evidence="14">The sequence shown here is derived from an EMBL/GenBank/DDBJ whole genome shotgun (WGS) entry which is preliminary data.</text>
</comment>
<comment type="subunit">
    <text evidence="11">Homodimer. The RNAP catalytic core consists of 2 alpha, 1 beta, 1 beta' and 1 omega subunit. When a sigma factor is associated with the core the holoenzyme is formed, which can initiate transcription.</text>
</comment>
<reference evidence="14 15" key="1">
    <citation type="journal article" date="2016" name="Nat. Commun.">
        <title>Thousands of microbial genomes shed light on interconnected biogeochemical processes in an aquifer system.</title>
        <authorList>
            <person name="Anantharaman K."/>
            <person name="Brown C.T."/>
            <person name="Hug L.A."/>
            <person name="Sharon I."/>
            <person name="Castelle C.J."/>
            <person name="Probst A.J."/>
            <person name="Thomas B.C."/>
            <person name="Singh A."/>
            <person name="Wilkins M.J."/>
            <person name="Karaoz U."/>
            <person name="Brodie E.L."/>
            <person name="Williams K.H."/>
            <person name="Hubbard S.S."/>
            <person name="Banfield J.F."/>
        </authorList>
    </citation>
    <scope>NUCLEOTIDE SEQUENCE [LARGE SCALE GENOMIC DNA]</scope>
</reference>
<proteinExistence type="inferred from homology"/>
<evidence type="ECO:0000256" key="11">
    <source>
        <dbReference type="HAMAP-Rule" id="MF_00059"/>
    </source>
</evidence>
<keyword evidence="4 11" id="KW-0240">DNA-directed RNA polymerase</keyword>
<dbReference type="InterPro" id="IPR011262">
    <property type="entry name" value="DNA-dir_RNA_pol_insert"/>
</dbReference>
<evidence type="ECO:0000256" key="1">
    <source>
        <dbReference type="ARBA" id="ARBA00007123"/>
    </source>
</evidence>
<keyword evidence="6 11" id="KW-0548">Nucleotidyltransferase</keyword>
<dbReference type="InterPro" id="IPR036603">
    <property type="entry name" value="RBP11-like"/>
</dbReference>
<evidence type="ECO:0000313" key="14">
    <source>
        <dbReference type="EMBL" id="OGD68351.1"/>
    </source>
</evidence>
<keyword evidence="5 11" id="KW-0808">Transferase</keyword>
<dbReference type="SUPFAM" id="SSF47789">
    <property type="entry name" value="C-terminal domain of RNA polymerase alpha subunit"/>
    <property type="match status" value="1"/>
</dbReference>
<accession>A0A1F5ELT0</accession>
<dbReference type="FunFam" id="2.170.120.12:FF:000001">
    <property type="entry name" value="DNA-directed RNA polymerase subunit alpha"/>
    <property type="match status" value="1"/>
</dbReference>
<dbReference type="SUPFAM" id="SSF56553">
    <property type="entry name" value="Insert subdomain of RNA polymerase alpha subunit"/>
    <property type="match status" value="1"/>
</dbReference>
<dbReference type="NCBIfam" id="NF003513">
    <property type="entry name" value="PRK05182.1-2"/>
    <property type="match status" value="1"/>
</dbReference>
<dbReference type="EMBL" id="MEZZ01000035">
    <property type="protein sequence ID" value="OGD68351.1"/>
    <property type="molecule type" value="Genomic_DNA"/>
</dbReference>
<evidence type="ECO:0000256" key="9">
    <source>
        <dbReference type="ARBA" id="ARBA00033070"/>
    </source>
</evidence>
<dbReference type="InterPro" id="IPR011263">
    <property type="entry name" value="DNA-dir_RNA_pol_RpoA/D/Rpb3"/>
</dbReference>
<dbReference type="AlphaFoldDB" id="A0A1F5ELT0"/>
<name>A0A1F5ELT0_9BACT</name>
<dbReference type="GO" id="GO:0000428">
    <property type="term" value="C:DNA-directed RNA polymerase complex"/>
    <property type="evidence" value="ECO:0007669"/>
    <property type="project" value="UniProtKB-KW"/>
</dbReference>
<dbReference type="CDD" id="cd06928">
    <property type="entry name" value="RNAP_alpha_NTD"/>
    <property type="match status" value="1"/>
</dbReference>
<feature type="region of interest" description="Alpha C-terminal domain (alpha-CTD)" evidence="11">
    <location>
        <begin position="248"/>
        <end position="316"/>
    </location>
</feature>
<evidence type="ECO:0000256" key="4">
    <source>
        <dbReference type="ARBA" id="ARBA00022478"/>
    </source>
</evidence>
<feature type="compositionally biased region" description="Acidic residues" evidence="12">
    <location>
        <begin position="237"/>
        <end position="250"/>
    </location>
</feature>
<dbReference type="InterPro" id="IPR011260">
    <property type="entry name" value="RNAP_asu_C"/>
</dbReference>
<dbReference type="SMART" id="SM00662">
    <property type="entry name" value="RPOLD"/>
    <property type="match status" value="1"/>
</dbReference>
<dbReference type="NCBIfam" id="NF003519">
    <property type="entry name" value="PRK05182.2-5"/>
    <property type="match status" value="1"/>
</dbReference>
<dbReference type="GO" id="GO:0006351">
    <property type="term" value="P:DNA-templated transcription"/>
    <property type="evidence" value="ECO:0007669"/>
    <property type="project" value="UniProtKB-UniRule"/>
</dbReference>
<dbReference type="Pfam" id="PF01000">
    <property type="entry name" value="RNA_pol_A_bac"/>
    <property type="match status" value="1"/>
</dbReference>
<evidence type="ECO:0000256" key="2">
    <source>
        <dbReference type="ARBA" id="ARBA00012418"/>
    </source>
</evidence>
<evidence type="ECO:0000256" key="6">
    <source>
        <dbReference type="ARBA" id="ARBA00022695"/>
    </source>
</evidence>
<dbReference type="HAMAP" id="MF_00059">
    <property type="entry name" value="RNApol_bact_RpoA"/>
    <property type="match status" value="1"/>
</dbReference>
<keyword evidence="7 11" id="KW-0804">Transcription</keyword>
<evidence type="ECO:0000256" key="5">
    <source>
        <dbReference type="ARBA" id="ARBA00022679"/>
    </source>
</evidence>
<sequence length="316" mass="35096">MLVPSKPRVVEDGQFKGVYEIDGLYPGYGYTLGNSLRRIILSSLPGAAITSVKIAGVDHEFSTISGVKEDVINIILNLKKVRIKLLTDEPQEIRLKVKGVKDVTAKDIEIPGQAEILNPDQHIASVTDKNTTLEISMIVVKGLGYIPKEELQKDKVEIGSIALDAYFTPIRRVSYEVENMRVGDRTDFNRLRIFIETDGMITAKEALENSIDIMIRQLKAIVGFKEEEVVEEKQEDSSEDKEDSKDSEDTEFLKTRVETLDLSARTMNALDSANIRTVGGLARKKEEDLLAIDGLGGKGLQEIKRALSNFGITLKS</sequence>
<evidence type="ECO:0000256" key="12">
    <source>
        <dbReference type="SAM" id="MobiDB-lite"/>
    </source>
</evidence>
<dbReference type="NCBIfam" id="TIGR02027">
    <property type="entry name" value="rpoA"/>
    <property type="match status" value="1"/>
</dbReference>
<dbReference type="Proteomes" id="UP000186670">
    <property type="component" value="Unassembled WGS sequence"/>
</dbReference>
<dbReference type="Gene3D" id="2.170.120.12">
    <property type="entry name" value="DNA-directed RNA polymerase, insert domain"/>
    <property type="match status" value="1"/>
</dbReference>
<dbReference type="EC" id="2.7.7.6" evidence="2 11"/>
<dbReference type="Gene3D" id="1.10.150.20">
    <property type="entry name" value="5' to 3' exonuclease, C-terminal subdomain"/>
    <property type="match status" value="1"/>
</dbReference>
<dbReference type="SUPFAM" id="SSF55257">
    <property type="entry name" value="RBP11-like subunits of RNA polymerase"/>
    <property type="match status" value="1"/>
</dbReference>
<dbReference type="GO" id="GO:0046983">
    <property type="term" value="F:protein dimerization activity"/>
    <property type="evidence" value="ECO:0007669"/>
    <property type="project" value="InterPro"/>
</dbReference>
<gene>
    <name evidence="11" type="primary">rpoA</name>
    <name evidence="14" type="ORF">A2811_00420</name>
</gene>
<evidence type="ECO:0000259" key="13">
    <source>
        <dbReference type="SMART" id="SM00662"/>
    </source>
</evidence>
<dbReference type="GO" id="GO:0003899">
    <property type="term" value="F:DNA-directed RNA polymerase activity"/>
    <property type="evidence" value="ECO:0007669"/>
    <property type="project" value="UniProtKB-UniRule"/>
</dbReference>
<evidence type="ECO:0000313" key="15">
    <source>
        <dbReference type="Proteomes" id="UP000186670"/>
    </source>
</evidence>
<feature type="region of interest" description="Disordered" evidence="12">
    <location>
        <begin position="230"/>
        <end position="250"/>
    </location>
</feature>